<protein>
    <submittedName>
        <fullName evidence="1">Uncharacterized protein</fullName>
    </submittedName>
</protein>
<accession>A0A9P1FV22</accession>
<organism evidence="1">
    <name type="scientific">Cladocopium goreaui</name>
    <dbReference type="NCBI Taxonomy" id="2562237"/>
    <lineage>
        <taxon>Eukaryota</taxon>
        <taxon>Sar</taxon>
        <taxon>Alveolata</taxon>
        <taxon>Dinophyceae</taxon>
        <taxon>Suessiales</taxon>
        <taxon>Symbiodiniaceae</taxon>
        <taxon>Cladocopium</taxon>
    </lineage>
</organism>
<dbReference type="Gene3D" id="3.40.220.10">
    <property type="entry name" value="Leucine Aminopeptidase, subunit E, domain 1"/>
    <property type="match status" value="1"/>
</dbReference>
<evidence type="ECO:0000313" key="2">
    <source>
        <dbReference type="EMBL" id="CAL4775172.1"/>
    </source>
</evidence>
<dbReference type="EMBL" id="CAMXCT020001211">
    <property type="protein sequence ID" value="CAL1141235.1"/>
    <property type="molecule type" value="Genomic_DNA"/>
</dbReference>
<dbReference type="EMBL" id="CAMXCT010001211">
    <property type="protein sequence ID" value="CAI3987860.1"/>
    <property type="molecule type" value="Genomic_DNA"/>
</dbReference>
<reference evidence="2 3" key="2">
    <citation type="submission" date="2024-05" db="EMBL/GenBank/DDBJ databases">
        <authorList>
            <person name="Chen Y."/>
            <person name="Shah S."/>
            <person name="Dougan E. K."/>
            <person name="Thang M."/>
            <person name="Chan C."/>
        </authorList>
    </citation>
    <scope>NUCLEOTIDE SEQUENCE [LARGE SCALE GENOMIC DNA]</scope>
</reference>
<reference evidence="1" key="1">
    <citation type="submission" date="2022-10" db="EMBL/GenBank/DDBJ databases">
        <authorList>
            <person name="Chen Y."/>
            <person name="Dougan E. K."/>
            <person name="Chan C."/>
            <person name="Rhodes N."/>
            <person name="Thang M."/>
        </authorList>
    </citation>
    <scope>NUCLEOTIDE SEQUENCE</scope>
</reference>
<sequence>MKPDLSRRGQVPHARDIHSVFVLEDGGALEDGWEEPTEEGRKKRLEAARWTAAACELEAYYFRGDMKPLLLSETLQGTKLLRYVEIREPGSDLSAESHFEFHAFAALSQVILKPNRRTISILMAGDADSVGGNFTKGGPVALEEALCLQSTLHLSLRRAAKLAELQGIEPWQPWVVGIDGN</sequence>
<keyword evidence="3" id="KW-1185">Reference proteome</keyword>
<name>A0A9P1FV22_9DINO</name>
<dbReference type="InterPro" id="IPR043472">
    <property type="entry name" value="Macro_dom-like"/>
</dbReference>
<dbReference type="EMBL" id="CAMXCT030001211">
    <property type="protein sequence ID" value="CAL4775172.1"/>
    <property type="molecule type" value="Genomic_DNA"/>
</dbReference>
<evidence type="ECO:0000313" key="3">
    <source>
        <dbReference type="Proteomes" id="UP001152797"/>
    </source>
</evidence>
<gene>
    <name evidence="1" type="ORF">C1SCF055_LOCUS15099</name>
</gene>
<evidence type="ECO:0000313" key="1">
    <source>
        <dbReference type="EMBL" id="CAI3987860.1"/>
    </source>
</evidence>
<dbReference type="Proteomes" id="UP001152797">
    <property type="component" value="Unassembled WGS sequence"/>
</dbReference>
<comment type="caution">
    <text evidence="1">The sequence shown here is derived from an EMBL/GenBank/DDBJ whole genome shotgun (WGS) entry which is preliminary data.</text>
</comment>
<dbReference type="OrthoDB" id="9985428at2759"/>
<dbReference type="AlphaFoldDB" id="A0A9P1FV22"/>
<proteinExistence type="predicted"/>